<feature type="binding site" evidence="14">
    <location>
        <position position="328"/>
    </location>
    <ligand>
        <name>L-glutamate</name>
        <dbReference type="ChEBI" id="CHEBI:29985"/>
    </ligand>
</feature>
<dbReference type="PROSITE" id="PS51986">
    <property type="entry name" value="GS_BETA_GRASP"/>
    <property type="match status" value="1"/>
</dbReference>
<keyword evidence="12 16" id="KW-0460">Magnesium</keyword>
<evidence type="ECO:0000256" key="20">
    <source>
        <dbReference type="RuleBase" id="RU000387"/>
    </source>
</evidence>
<evidence type="ECO:0000256" key="21">
    <source>
        <dbReference type="RuleBase" id="RU004356"/>
    </source>
</evidence>
<feature type="binding site" evidence="14">
    <location>
        <begin position="270"/>
        <end position="271"/>
    </location>
    <ligand>
        <name>L-glutamate</name>
        <dbReference type="ChEBI" id="CHEBI:29985"/>
    </ligand>
</feature>
<evidence type="ECO:0000256" key="17">
    <source>
        <dbReference type="PIRSR" id="PIRSR604809-50"/>
    </source>
</evidence>
<dbReference type="PANTHER" id="PTHR43407:SF1">
    <property type="entry name" value="LENGSIN"/>
    <property type="match status" value="1"/>
</dbReference>
<evidence type="ECO:0000256" key="11">
    <source>
        <dbReference type="ARBA" id="ARBA00022840"/>
    </source>
</evidence>
<feature type="binding site" evidence="16">
    <location>
        <position position="134"/>
    </location>
    <ligand>
        <name>Mg(2+)</name>
        <dbReference type="ChEBI" id="CHEBI:18420"/>
        <label>1</label>
    </ligand>
</feature>
<evidence type="ECO:0000256" key="9">
    <source>
        <dbReference type="ARBA" id="ARBA00022723"/>
    </source>
</evidence>
<evidence type="ECO:0000256" key="12">
    <source>
        <dbReference type="ARBA" id="ARBA00022842"/>
    </source>
</evidence>
<keyword evidence="11 15" id="KW-0067">ATP-binding</keyword>
<evidence type="ECO:0000259" key="23">
    <source>
        <dbReference type="PROSITE" id="PS51987"/>
    </source>
</evidence>
<feature type="binding site" evidence="15">
    <location>
        <position position="346"/>
    </location>
    <ligand>
        <name>ATP</name>
        <dbReference type="ChEBI" id="CHEBI:30616"/>
    </ligand>
</feature>
<dbReference type="AlphaFoldDB" id="A0A0R2PDU2"/>
<name>A0A0R2PDU2_9ACTN</name>
<reference evidence="24 25" key="1">
    <citation type="submission" date="2015-10" db="EMBL/GenBank/DDBJ databases">
        <title>Metagenome-Assembled Genomes uncover a global brackish microbiome.</title>
        <authorList>
            <person name="Hugerth L.W."/>
            <person name="Larsson J."/>
            <person name="Alneberg J."/>
            <person name="Lindh M.V."/>
            <person name="Legrand C."/>
            <person name="Pinhassi J."/>
            <person name="Andersson A.F."/>
        </authorList>
    </citation>
    <scope>NUCLEOTIDE SEQUENCE [LARGE SCALE GENOMIC DNA]</scope>
    <source>
        <strain evidence="24">BACL15 MAG-120823-bin78</strain>
    </source>
</reference>
<comment type="subunit">
    <text evidence="3 20">Oligomer of 12 subunits arranged in the form of two hexagons.</text>
</comment>
<dbReference type="EMBL" id="LIAN01000232">
    <property type="protein sequence ID" value="KRO36070.1"/>
    <property type="molecule type" value="Genomic_DNA"/>
</dbReference>
<feature type="binding site" evidence="14">
    <location>
        <position position="367"/>
    </location>
    <ligand>
        <name>L-glutamate</name>
        <dbReference type="ChEBI" id="CHEBI:29985"/>
    </ligand>
</feature>
<feature type="binding site" evidence="16">
    <location>
        <position position="275"/>
    </location>
    <ligand>
        <name>Mg(2+)</name>
        <dbReference type="ChEBI" id="CHEBI:18420"/>
        <label>1</label>
    </ligand>
</feature>
<keyword evidence="7 17" id="KW-0597">Phosphoprotein</keyword>
<feature type="binding site" evidence="16">
    <location>
        <position position="132"/>
    </location>
    <ligand>
        <name>Mg(2+)</name>
        <dbReference type="ChEBI" id="CHEBI:18420"/>
        <label>1</label>
    </ligand>
</feature>
<keyword evidence="9 16" id="KW-0479">Metal-binding</keyword>
<dbReference type="PROSITE" id="PS00180">
    <property type="entry name" value="GLNA_1"/>
    <property type="match status" value="1"/>
</dbReference>
<evidence type="ECO:0000256" key="5">
    <source>
        <dbReference type="ARBA" id="ARBA00021364"/>
    </source>
</evidence>
<accession>A0A0R2PDU2</accession>
<evidence type="ECO:0000256" key="13">
    <source>
        <dbReference type="ARBA" id="ARBA00049436"/>
    </source>
</evidence>
<comment type="similarity">
    <text evidence="2 18 19">Belongs to the glutamine synthetase family.</text>
</comment>
<feature type="modified residue" description="O-AMP-tyrosine" evidence="17">
    <location>
        <position position="405"/>
    </location>
</feature>
<evidence type="ECO:0000256" key="15">
    <source>
        <dbReference type="PIRSR" id="PIRSR604809-2"/>
    </source>
</evidence>
<dbReference type="InterPro" id="IPR001637">
    <property type="entry name" value="Gln_synth_I_adenylation_site"/>
</dbReference>
<keyword evidence="8 21" id="KW-0436">Ligase</keyword>
<dbReference type="GO" id="GO:0005524">
    <property type="term" value="F:ATP binding"/>
    <property type="evidence" value="ECO:0007669"/>
    <property type="project" value="UniProtKB-KW"/>
</dbReference>
<feature type="binding site" evidence="16">
    <location>
        <position position="365"/>
    </location>
    <ligand>
        <name>Mg(2+)</name>
        <dbReference type="ChEBI" id="CHEBI:18420"/>
        <label>1</label>
    </ligand>
</feature>
<feature type="binding site" evidence="15">
    <location>
        <begin position="277"/>
        <end position="279"/>
    </location>
    <ligand>
        <name>ATP</name>
        <dbReference type="ChEBI" id="CHEBI:30616"/>
    </ligand>
</feature>
<dbReference type="NCBIfam" id="TIGR00653">
    <property type="entry name" value="GlnA"/>
    <property type="match status" value="1"/>
</dbReference>
<sequence length="477" mass="53639">MFKNAAEIFAYIKKEDIKLVDVRFTDLPGIQHHFNVPVESFDEAVFTDGLMFDGSSIRGFQTINESDMKLLPVPESAYIDPYRKEKTLIIIFSVHNPVDNTPYSRDPRGVVARAVDYMRSLGIADTAFFAPEAEFYVFDSVRFKTGINSAVHEIESYEGAWNTGVEYDADGTPSRGYRTRVKGGYFPVSPTDQFADLRDEMVMQLGKVGLLVERAHHEVGTAGQMEINYRFTDILHAGDDVMKFKYVIRNTAWQGGKTATFMPKPLFGDNGSGMHVHQSLWKDGKPLFFEAGTYGDLSDMARWYIGGLLKHAPSLLAFTNPTVNSYRRLVPGYEAPVNLVYSARNRSACIRIPITGSNPKAKRIEFRCPDPSSNPYLAFAAMLMAGLDGIMNKIEPPAPVDKDLYDLEGEEAAAIPQVPGSLDEVLSNLEKDHDFLTRGGVFAKDLIDTWIAFKRKEEVDYVRLRPHPAEFELYYDI</sequence>
<dbReference type="InterPro" id="IPR027303">
    <property type="entry name" value="Gln_synth_gly_rich_site"/>
</dbReference>
<evidence type="ECO:0000259" key="22">
    <source>
        <dbReference type="PROSITE" id="PS51986"/>
    </source>
</evidence>
<dbReference type="SUPFAM" id="SSF55931">
    <property type="entry name" value="Glutamine synthetase/guanido kinase"/>
    <property type="match status" value="1"/>
</dbReference>
<feature type="domain" description="GS catalytic" evidence="23">
    <location>
        <begin position="107"/>
        <end position="477"/>
    </location>
</feature>
<dbReference type="PROSITE" id="PS00182">
    <property type="entry name" value="GLNA_ADENYLATION"/>
    <property type="match status" value="1"/>
</dbReference>
<evidence type="ECO:0000256" key="19">
    <source>
        <dbReference type="RuleBase" id="RU000384"/>
    </source>
</evidence>
<proteinExistence type="inferred from homology"/>
<evidence type="ECO:0000256" key="7">
    <source>
        <dbReference type="ARBA" id="ARBA00022553"/>
    </source>
</evidence>
<dbReference type="Pfam" id="PF03951">
    <property type="entry name" value="Gln-synt_N"/>
    <property type="match status" value="1"/>
</dbReference>
<dbReference type="SMART" id="SM01230">
    <property type="entry name" value="Gln-synt_C"/>
    <property type="match status" value="1"/>
</dbReference>
<comment type="catalytic activity">
    <reaction evidence="13 21">
        <text>L-glutamate + NH4(+) + ATP = L-glutamine + ADP + phosphate + H(+)</text>
        <dbReference type="Rhea" id="RHEA:16169"/>
        <dbReference type="ChEBI" id="CHEBI:15378"/>
        <dbReference type="ChEBI" id="CHEBI:28938"/>
        <dbReference type="ChEBI" id="CHEBI:29985"/>
        <dbReference type="ChEBI" id="CHEBI:30616"/>
        <dbReference type="ChEBI" id="CHEBI:43474"/>
        <dbReference type="ChEBI" id="CHEBI:58359"/>
        <dbReference type="ChEBI" id="CHEBI:456216"/>
        <dbReference type="EC" id="6.3.1.2"/>
    </reaction>
</comment>
<evidence type="ECO:0000256" key="10">
    <source>
        <dbReference type="ARBA" id="ARBA00022741"/>
    </source>
</evidence>
<dbReference type="GO" id="GO:0005737">
    <property type="term" value="C:cytoplasm"/>
    <property type="evidence" value="ECO:0007669"/>
    <property type="project" value="UniProtKB-SubCell"/>
</dbReference>
<dbReference type="PROSITE" id="PS00181">
    <property type="entry name" value="GLNA_ATP"/>
    <property type="match status" value="1"/>
</dbReference>
<dbReference type="EC" id="6.3.1.2" evidence="4 21"/>
<dbReference type="SUPFAM" id="SSF54368">
    <property type="entry name" value="Glutamine synthetase, N-terminal domain"/>
    <property type="match status" value="1"/>
</dbReference>
<dbReference type="Gene3D" id="3.10.20.70">
    <property type="entry name" value="Glutamine synthetase, N-terminal domain"/>
    <property type="match status" value="1"/>
</dbReference>
<feature type="binding site" evidence="15">
    <location>
        <position position="360"/>
    </location>
    <ligand>
        <name>ATP</name>
        <dbReference type="ChEBI" id="CHEBI:30616"/>
    </ligand>
</feature>
<evidence type="ECO:0000256" key="4">
    <source>
        <dbReference type="ARBA" id="ARBA00012937"/>
    </source>
</evidence>
<comment type="cofactor">
    <cofactor evidence="16">
        <name>Mg(2+)</name>
        <dbReference type="ChEBI" id="CHEBI:18420"/>
    </cofactor>
    <text evidence="16">Binds 2 Mg(2+) ions per subunit.</text>
</comment>
<gene>
    <name evidence="24" type="ORF">ABR55_01075</name>
</gene>
<evidence type="ECO:0000256" key="18">
    <source>
        <dbReference type="PROSITE-ProRule" id="PRU01330"/>
    </source>
</evidence>
<evidence type="ECO:0000256" key="16">
    <source>
        <dbReference type="PIRSR" id="PIRSR604809-3"/>
    </source>
</evidence>
<keyword evidence="6 20" id="KW-0963">Cytoplasm</keyword>
<dbReference type="GO" id="GO:0006542">
    <property type="term" value="P:glutamine biosynthetic process"/>
    <property type="evidence" value="ECO:0007669"/>
    <property type="project" value="InterPro"/>
</dbReference>
<feature type="domain" description="GS beta-grasp" evidence="22">
    <location>
        <begin position="15"/>
        <end position="99"/>
    </location>
</feature>
<evidence type="ECO:0000256" key="8">
    <source>
        <dbReference type="ARBA" id="ARBA00022598"/>
    </source>
</evidence>
<evidence type="ECO:0000256" key="14">
    <source>
        <dbReference type="PIRSR" id="PIRSR604809-1"/>
    </source>
</evidence>
<feature type="binding site" evidence="15">
    <location>
        <begin position="229"/>
        <end position="231"/>
    </location>
    <ligand>
        <name>ATP</name>
        <dbReference type="ChEBI" id="CHEBI:30616"/>
    </ligand>
</feature>
<evidence type="ECO:0000313" key="25">
    <source>
        <dbReference type="Proteomes" id="UP000052955"/>
    </source>
</evidence>
<keyword evidence="10 15" id="KW-0547">Nucleotide-binding</keyword>
<dbReference type="Gene3D" id="3.30.590.10">
    <property type="entry name" value="Glutamine synthetase/guanido kinase, catalytic domain"/>
    <property type="match status" value="1"/>
</dbReference>
<comment type="caution">
    <text evidence="24">The sequence shown here is derived from an EMBL/GenBank/DDBJ whole genome shotgun (WGS) entry which is preliminary data.</text>
</comment>
<evidence type="ECO:0000256" key="6">
    <source>
        <dbReference type="ARBA" id="ARBA00022490"/>
    </source>
</evidence>
<dbReference type="GO" id="GO:0046872">
    <property type="term" value="F:metal ion binding"/>
    <property type="evidence" value="ECO:0007669"/>
    <property type="project" value="UniProtKB-KW"/>
</dbReference>
<dbReference type="InterPro" id="IPR036651">
    <property type="entry name" value="Gln_synt_N_sf"/>
</dbReference>
<dbReference type="FunFam" id="3.30.590.10:FF:000001">
    <property type="entry name" value="Glutamine synthetase"/>
    <property type="match status" value="1"/>
</dbReference>
<dbReference type="GO" id="GO:0004356">
    <property type="term" value="F:glutamine synthetase activity"/>
    <property type="evidence" value="ECO:0007669"/>
    <property type="project" value="UniProtKB-EC"/>
</dbReference>
<dbReference type="PANTHER" id="PTHR43407">
    <property type="entry name" value="GLUTAMINE SYNTHETASE"/>
    <property type="match status" value="1"/>
</dbReference>
<feature type="binding site" evidence="16">
    <location>
        <position position="218"/>
    </location>
    <ligand>
        <name>Mg(2+)</name>
        <dbReference type="ChEBI" id="CHEBI:18420"/>
        <label>1</label>
    </ligand>
</feature>
<dbReference type="InterPro" id="IPR027302">
    <property type="entry name" value="Gln_synth_N_conserv_site"/>
</dbReference>
<dbReference type="Pfam" id="PF00120">
    <property type="entry name" value="Gln-synt_C"/>
    <property type="match status" value="1"/>
</dbReference>
<feature type="binding site" evidence="14">
    <location>
        <position position="334"/>
    </location>
    <ligand>
        <name>L-glutamate</name>
        <dbReference type="ChEBI" id="CHEBI:29985"/>
    </ligand>
</feature>
<feature type="binding site" evidence="14">
    <location>
        <position position="346"/>
    </location>
    <ligand>
        <name>L-glutamate</name>
        <dbReference type="ChEBI" id="CHEBI:29985"/>
    </ligand>
</feature>
<evidence type="ECO:0000313" key="24">
    <source>
        <dbReference type="EMBL" id="KRO36070.1"/>
    </source>
</evidence>
<dbReference type="GO" id="GO:0019740">
    <property type="term" value="P:nitrogen utilization"/>
    <property type="evidence" value="ECO:0007669"/>
    <property type="project" value="TreeGrafter"/>
</dbReference>
<dbReference type="InterPro" id="IPR008147">
    <property type="entry name" value="Gln_synt_N"/>
</dbReference>
<organism evidence="24 25">
    <name type="scientific">Actinobacteria bacterium BACL15 MAG-120823-bin78</name>
    <dbReference type="NCBI Taxonomy" id="1655563"/>
    <lineage>
        <taxon>Bacteria</taxon>
        <taxon>Bacillati</taxon>
        <taxon>Actinomycetota</taxon>
        <taxon>Actinomycetes</taxon>
        <taxon>Actinomycetes incertae sedis</taxon>
        <taxon>ac1 cluster</taxon>
    </lineage>
</organism>
<protein>
    <recommendedName>
        <fullName evidence="5 21">Glutamine synthetase</fullName>
        <ecNumber evidence="4 21">6.3.1.2</ecNumber>
    </recommendedName>
</protein>
<dbReference type="PROSITE" id="PS51987">
    <property type="entry name" value="GS_CATALYTIC"/>
    <property type="match status" value="1"/>
</dbReference>
<dbReference type="InterPro" id="IPR004809">
    <property type="entry name" value="Gln_synth_I"/>
</dbReference>
<dbReference type="InterPro" id="IPR008146">
    <property type="entry name" value="Gln_synth_cat_dom"/>
</dbReference>
<comment type="subcellular location">
    <subcellularLocation>
        <location evidence="1 20">Cytoplasm</location>
    </subcellularLocation>
</comment>
<evidence type="ECO:0000256" key="2">
    <source>
        <dbReference type="ARBA" id="ARBA00009897"/>
    </source>
</evidence>
<dbReference type="GO" id="GO:0016020">
    <property type="term" value="C:membrane"/>
    <property type="evidence" value="ECO:0007669"/>
    <property type="project" value="TreeGrafter"/>
</dbReference>
<evidence type="ECO:0000256" key="1">
    <source>
        <dbReference type="ARBA" id="ARBA00004496"/>
    </source>
</evidence>
<dbReference type="Proteomes" id="UP000052955">
    <property type="component" value="Unassembled WGS sequence"/>
</dbReference>
<evidence type="ECO:0000256" key="3">
    <source>
        <dbReference type="ARBA" id="ARBA00011354"/>
    </source>
</evidence>
<feature type="binding site" evidence="16">
    <location>
        <position position="226"/>
    </location>
    <ligand>
        <name>Mg(2+)</name>
        <dbReference type="ChEBI" id="CHEBI:18420"/>
        <label>1</label>
    </ligand>
</feature>
<feature type="binding site" evidence="15">
    <location>
        <position position="213"/>
    </location>
    <ligand>
        <name>ATP</name>
        <dbReference type="ChEBI" id="CHEBI:30616"/>
    </ligand>
</feature>
<dbReference type="InterPro" id="IPR014746">
    <property type="entry name" value="Gln_synth/guanido_kin_cat_dom"/>
</dbReference>